<accession>A0AB38DSH4</accession>
<dbReference type="EMBL" id="LT906434">
    <property type="protein sequence ID" value="SNU80282.1"/>
    <property type="molecule type" value="Genomic_DNA"/>
</dbReference>
<name>A0AB38DSH4_9NEIS</name>
<dbReference type="Proteomes" id="UP000193466">
    <property type="component" value="Unassembled WGS sequence"/>
</dbReference>
<protein>
    <recommendedName>
        <fullName evidence="5">DUF4265 domain-containing protein</fullName>
    </recommendedName>
</protein>
<keyword evidence="3" id="KW-1185">Reference proteome</keyword>
<organism evidence="2 4">
    <name type="scientific">Neisseria zoodegmatis</name>
    <dbReference type="NCBI Taxonomy" id="326523"/>
    <lineage>
        <taxon>Bacteria</taxon>
        <taxon>Pseudomonadati</taxon>
        <taxon>Pseudomonadota</taxon>
        <taxon>Betaproteobacteria</taxon>
        <taxon>Neisseriales</taxon>
        <taxon>Neisseriaceae</taxon>
        <taxon>Neisseria</taxon>
    </lineage>
</organism>
<dbReference type="Pfam" id="PF14085">
    <property type="entry name" value="DUF4265"/>
    <property type="match status" value="1"/>
</dbReference>
<dbReference type="AlphaFoldDB" id="A0AB38DSH4"/>
<dbReference type="Proteomes" id="UP000215033">
    <property type="component" value="Chromosome 1"/>
</dbReference>
<sequence>MEKIFFDLEVIDGYPPVSMESIWAEKTKEGYFKIDNIPFYSKEVSLGDIVSAKKQNENYFLYEETITHSQNSTLRIIFFNETQIFQKNILNKLIEYGCEFEAFNKNFYAVNIPIQVDIENIYNFLDDFIESNDLEYDTGYLAQ</sequence>
<dbReference type="KEGG" id="nzo:SAMEA4504057_1798"/>
<proteinExistence type="predicted"/>
<evidence type="ECO:0000313" key="2">
    <source>
        <dbReference type="EMBL" id="SNU80282.1"/>
    </source>
</evidence>
<evidence type="ECO:0000313" key="3">
    <source>
        <dbReference type="Proteomes" id="UP000193466"/>
    </source>
</evidence>
<gene>
    <name evidence="1" type="ORF">BWD10_06385</name>
    <name evidence="2" type="ORF">SAMEA4504057_01798</name>
</gene>
<dbReference type="RefSeq" id="WP_085363587.1">
    <property type="nucleotide sequence ID" value="NZ_LT906434.1"/>
</dbReference>
<evidence type="ECO:0008006" key="5">
    <source>
        <dbReference type="Google" id="ProtNLM"/>
    </source>
</evidence>
<evidence type="ECO:0000313" key="4">
    <source>
        <dbReference type="Proteomes" id="UP000215033"/>
    </source>
</evidence>
<reference evidence="2 4" key="2">
    <citation type="submission" date="2017-06" db="EMBL/GenBank/DDBJ databases">
        <authorList>
            <consortium name="Pathogen Informatics"/>
        </authorList>
    </citation>
    <scope>NUCLEOTIDE SEQUENCE [LARGE SCALE GENOMIC DNA]</scope>
    <source>
        <strain evidence="2 4">NCTC12230</strain>
    </source>
</reference>
<evidence type="ECO:0000313" key="1">
    <source>
        <dbReference type="EMBL" id="OSI10039.1"/>
    </source>
</evidence>
<dbReference type="EMBL" id="MTBM01000007">
    <property type="protein sequence ID" value="OSI10039.1"/>
    <property type="molecule type" value="Genomic_DNA"/>
</dbReference>
<dbReference type="InterPro" id="IPR025361">
    <property type="entry name" value="DUF4265"/>
</dbReference>
<reference evidence="1 3" key="1">
    <citation type="submission" date="2017-01" db="EMBL/GenBank/DDBJ databases">
        <authorList>
            <person name="Wolfgang W.J."/>
            <person name="Cole J."/>
            <person name="Wroblewski D."/>
            <person name="Mcginnis J."/>
            <person name="Musser K.A."/>
        </authorList>
    </citation>
    <scope>NUCLEOTIDE SEQUENCE [LARGE SCALE GENOMIC DNA]</scope>
    <source>
        <strain evidence="1 3">DSM 21643</strain>
    </source>
</reference>